<dbReference type="EMBL" id="CADCSZ010000211">
    <property type="protein sequence ID" value="CAA9274030.1"/>
    <property type="molecule type" value="Genomic_DNA"/>
</dbReference>
<feature type="compositionally biased region" description="Low complexity" evidence="1">
    <location>
        <begin position="76"/>
        <end position="89"/>
    </location>
</feature>
<feature type="compositionally biased region" description="Gly residues" evidence="1">
    <location>
        <begin position="46"/>
        <end position="57"/>
    </location>
</feature>
<feature type="compositionally biased region" description="Gly residues" evidence="1">
    <location>
        <begin position="90"/>
        <end position="102"/>
    </location>
</feature>
<accession>A0A6J4J9L3</accession>
<feature type="compositionally biased region" description="Basic and acidic residues" evidence="1">
    <location>
        <begin position="29"/>
        <end position="45"/>
    </location>
</feature>
<evidence type="ECO:0000256" key="1">
    <source>
        <dbReference type="SAM" id="MobiDB-lite"/>
    </source>
</evidence>
<feature type="compositionally biased region" description="Low complexity" evidence="1">
    <location>
        <begin position="118"/>
        <end position="127"/>
    </location>
</feature>
<feature type="compositionally biased region" description="Basic residues" evidence="1">
    <location>
        <begin position="142"/>
        <end position="161"/>
    </location>
</feature>
<feature type="region of interest" description="Disordered" evidence="1">
    <location>
        <begin position="242"/>
        <end position="284"/>
    </location>
</feature>
<gene>
    <name evidence="2" type="ORF">AVDCRST_MAG76-3587</name>
</gene>
<feature type="region of interest" description="Disordered" evidence="1">
    <location>
        <begin position="1"/>
        <end position="188"/>
    </location>
</feature>
<feature type="non-terminal residue" evidence="2">
    <location>
        <position position="1"/>
    </location>
</feature>
<evidence type="ECO:0000313" key="2">
    <source>
        <dbReference type="EMBL" id="CAA9274030.1"/>
    </source>
</evidence>
<proteinExistence type="predicted"/>
<feature type="non-terminal residue" evidence="2">
    <location>
        <position position="284"/>
    </location>
</feature>
<organism evidence="2">
    <name type="scientific">uncultured Acidimicrobiales bacterium</name>
    <dbReference type="NCBI Taxonomy" id="310071"/>
    <lineage>
        <taxon>Bacteria</taxon>
        <taxon>Bacillati</taxon>
        <taxon>Actinomycetota</taxon>
        <taxon>Acidimicrobiia</taxon>
        <taxon>Acidimicrobiales</taxon>
        <taxon>environmental samples</taxon>
    </lineage>
</organism>
<protein>
    <submittedName>
        <fullName evidence="2">Uncharacterized protein</fullName>
    </submittedName>
</protein>
<feature type="compositionally biased region" description="Gly residues" evidence="1">
    <location>
        <begin position="131"/>
        <end position="141"/>
    </location>
</feature>
<reference evidence="2" key="1">
    <citation type="submission" date="2020-02" db="EMBL/GenBank/DDBJ databases">
        <authorList>
            <person name="Meier V. D."/>
        </authorList>
    </citation>
    <scope>NUCLEOTIDE SEQUENCE</scope>
    <source>
        <strain evidence="2">AVDCRST_MAG76</strain>
    </source>
</reference>
<name>A0A6J4J9L3_9ACTN</name>
<sequence length="284" mass="30013">DLPRRRHRPAAVGHGRPPLPVGHDPPTAGRDRLRLAAARDLRADGRGGAVGGPGLEPGGRARRRLRRGRRGHLRGPRCVGRAAAGRCGRAPGGRGAPPGQGGGDDRPRRRRRGGGGPCARVPARARPGGPGPGVRGAGGRRGLGRRPCRPRPRAHPRRSRLPRFGERRHAAGSLVPGAARPGERAHQRAEPVAAGPVALRGAGAPAADRDAVGALRLDRRRLRRDPGLVLGGVRHHHDRIVNRHHRGPAGTGLLGGDGRHRPPLPGDPDRLWHRPGGPARPLRL</sequence>
<feature type="compositionally biased region" description="Basic residues" evidence="1">
    <location>
        <begin position="60"/>
        <end position="75"/>
    </location>
</feature>
<dbReference type="AlphaFoldDB" id="A0A6J4J9L3"/>